<keyword evidence="3" id="KW-0633">Potassium transport</keyword>
<dbReference type="Proteomes" id="UP000685013">
    <property type="component" value="Chromosome 11"/>
</dbReference>
<evidence type="ECO:0000256" key="5">
    <source>
        <dbReference type="ARBA" id="ARBA00022958"/>
    </source>
</evidence>
<name>A0AAV6MXC8_9ROSI</name>
<evidence type="ECO:0000256" key="11">
    <source>
        <dbReference type="ARBA" id="ARBA00047524"/>
    </source>
</evidence>
<feature type="transmembrane region" description="Helical" evidence="13">
    <location>
        <begin position="78"/>
        <end position="99"/>
    </location>
</feature>
<sequence>MTPVWSYVLSKWQTLSTSDHASVVSINLFVALLCACIVIGHLLEETRWMNESITALFIGMFTGVIILLVSGGKSSHLLLFSEDIFFIYLLPPIIFNAGFQVKKKQFFVNFITIICLVQLLVFSYFSLELMLTATLKPYDAQCAPETLQISPNIKLERRAFQIFQRMDVGTLDIADILAIGAIFAATDSVCTLQILNQDETPLLYSLVFGEGDVVNDATSVVLFNAIQSLDLSKVDARVALHFIGSFFYLFSTSTLLGSVACFCYLILHFSETLFFVYVGMDALDIEKWSYVSDSGSKKIILGNRYSELHLTSEWILDSPIFLVQAVFRAKSLRLLRILFIAKGRKFDDAFMRSMFGGTGRLVPFVPGIANRKG</sequence>
<proteinExistence type="predicted"/>
<keyword evidence="8" id="KW-0406">Ion transport</keyword>
<dbReference type="GO" id="GO:0015386">
    <property type="term" value="F:potassium:proton antiporter activity"/>
    <property type="evidence" value="ECO:0007669"/>
    <property type="project" value="TreeGrafter"/>
</dbReference>
<comment type="catalytic activity">
    <reaction evidence="12">
        <text>K(+)(in) + H(+)(out) = K(+)(out) + H(+)(in)</text>
        <dbReference type="Rhea" id="RHEA:29467"/>
        <dbReference type="ChEBI" id="CHEBI:15378"/>
        <dbReference type="ChEBI" id="CHEBI:29103"/>
    </reaction>
</comment>
<comment type="caution">
    <text evidence="15">The sequence shown here is derived from an EMBL/GenBank/DDBJ whole genome shotgun (WGS) entry which is preliminary data.</text>
</comment>
<feature type="domain" description="Cation/H+ exchanger transmembrane" evidence="14">
    <location>
        <begin position="32"/>
        <end position="261"/>
    </location>
</feature>
<evidence type="ECO:0000313" key="15">
    <source>
        <dbReference type="EMBL" id="KAG6589067.1"/>
    </source>
</evidence>
<feature type="transmembrane region" description="Helical" evidence="13">
    <location>
        <begin position="106"/>
        <end position="127"/>
    </location>
</feature>
<keyword evidence="7" id="KW-0915">Sodium</keyword>
<evidence type="ECO:0000256" key="2">
    <source>
        <dbReference type="ARBA" id="ARBA00022448"/>
    </source>
</evidence>
<dbReference type="InterPro" id="IPR006153">
    <property type="entry name" value="Cation/H_exchanger_TM"/>
</dbReference>
<dbReference type="AlphaFoldDB" id="A0AAV6MXC8"/>
<evidence type="ECO:0000256" key="12">
    <source>
        <dbReference type="ARBA" id="ARBA00047912"/>
    </source>
</evidence>
<evidence type="ECO:0000256" key="3">
    <source>
        <dbReference type="ARBA" id="ARBA00022538"/>
    </source>
</evidence>
<evidence type="ECO:0000256" key="7">
    <source>
        <dbReference type="ARBA" id="ARBA00023053"/>
    </source>
</evidence>
<keyword evidence="6 13" id="KW-1133">Transmembrane helix</keyword>
<dbReference type="GO" id="GO:0005886">
    <property type="term" value="C:plasma membrane"/>
    <property type="evidence" value="ECO:0007669"/>
    <property type="project" value="TreeGrafter"/>
</dbReference>
<protein>
    <submittedName>
        <fullName evidence="15">Sodium/hydrogen exchanger 2</fullName>
    </submittedName>
</protein>
<keyword evidence="4 13" id="KW-0812">Transmembrane</keyword>
<comment type="catalytic activity">
    <reaction evidence="11">
        <text>Na(+)(in) + H(+)(out) = Na(+)(out) + H(+)(in)</text>
        <dbReference type="Rhea" id="RHEA:29419"/>
        <dbReference type="ChEBI" id="CHEBI:15378"/>
        <dbReference type="ChEBI" id="CHEBI:29101"/>
    </reaction>
</comment>
<gene>
    <name evidence="15" type="primary">NHX2</name>
    <name evidence="15" type="ORF">SDJN03_17632</name>
</gene>
<dbReference type="GO" id="GO:0015385">
    <property type="term" value="F:sodium:proton antiporter activity"/>
    <property type="evidence" value="ECO:0007669"/>
    <property type="project" value="InterPro"/>
</dbReference>
<feature type="transmembrane region" description="Helical" evidence="13">
    <location>
        <begin position="20"/>
        <end position="43"/>
    </location>
</feature>
<dbReference type="PANTHER" id="PTHR10110:SF117">
    <property type="entry name" value="SODIUM_HYDROGEN EXCHANGER 2"/>
    <property type="match status" value="1"/>
</dbReference>
<dbReference type="InterPro" id="IPR018422">
    <property type="entry name" value="Cation/H_exchanger_CPA1"/>
</dbReference>
<reference evidence="15 16" key="1">
    <citation type="journal article" date="2021" name="Hortic Res">
        <title>The domestication of Cucurbita argyrosperma as revealed by the genome of its wild relative.</title>
        <authorList>
            <person name="Barrera-Redondo J."/>
            <person name="Sanchez-de la Vega G."/>
            <person name="Aguirre-Liguori J.A."/>
            <person name="Castellanos-Morales G."/>
            <person name="Gutierrez-Guerrero Y.T."/>
            <person name="Aguirre-Dugua X."/>
            <person name="Aguirre-Planter E."/>
            <person name="Tenaillon M.I."/>
            <person name="Lira-Saade R."/>
            <person name="Eguiarte L.E."/>
        </authorList>
    </citation>
    <scope>NUCLEOTIDE SEQUENCE [LARGE SCALE GENOMIC DNA]</scope>
    <source>
        <strain evidence="15">JBR-2021</strain>
    </source>
</reference>
<dbReference type="GO" id="GO:0090333">
    <property type="term" value="P:regulation of stomatal closure"/>
    <property type="evidence" value="ECO:0007669"/>
    <property type="project" value="TreeGrafter"/>
</dbReference>
<organism evidence="15 16">
    <name type="scientific">Cucurbita argyrosperma subsp. sororia</name>
    <dbReference type="NCBI Taxonomy" id="37648"/>
    <lineage>
        <taxon>Eukaryota</taxon>
        <taxon>Viridiplantae</taxon>
        <taxon>Streptophyta</taxon>
        <taxon>Embryophyta</taxon>
        <taxon>Tracheophyta</taxon>
        <taxon>Spermatophyta</taxon>
        <taxon>Magnoliopsida</taxon>
        <taxon>eudicotyledons</taxon>
        <taxon>Gunneridae</taxon>
        <taxon>Pentapetalae</taxon>
        <taxon>rosids</taxon>
        <taxon>fabids</taxon>
        <taxon>Cucurbitales</taxon>
        <taxon>Cucurbitaceae</taxon>
        <taxon>Cucurbiteae</taxon>
        <taxon>Cucurbita</taxon>
    </lineage>
</organism>
<dbReference type="PANTHER" id="PTHR10110">
    <property type="entry name" value="SODIUM/HYDROGEN EXCHANGER"/>
    <property type="match status" value="1"/>
</dbReference>
<evidence type="ECO:0000256" key="13">
    <source>
        <dbReference type="SAM" id="Phobius"/>
    </source>
</evidence>
<evidence type="ECO:0000256" key="10">
    <source>
        <dbReference type="ARBA" id="ARBA00023201"/>
    </source>
</evidence>
<comment type="subcellular location">
    <subcellularLocation>
        <location evidence="1">Membrane</location>
        <topology evidence="1">Multi-pass membrane protein</topology>
    </subcellularLocation>
</comment>
<keyword evidence="16" id="KW-1185">Reference proteome</keyword>
<keyword evidence="10" id="KW-0739">Sodium transport</keyword>
<dbReference type="GO" id="GO:0098719">
    <property type="term" value="P:sodium ion import across plasma membrane"/>
    <property type="evidence" value="ECO:0007669"/>
    <property type="project" value="TreeGrafter"/>
</dbReference>
<evidence type="ECO:0000313" key="16">
    <source>
        <dbReference type="Proteomes" id="UP000685013"/>
    </source>
</evidence>
<keyword evidence="5" id="KW-0630">Potassium</keyword>
<feature type="transmembrane region" description="Helical" evidence="13">
    <location>
        <begin position="246"/>
        <end position="267"/>
    </location>
</feature>
<evidence type="ECO:0000256" key="9">
    <source>
        <dbReference type="ARBA" id="ARBA00023136"/>
    </source>
</evidence>
<evidence type="ECO:0000259" key="14">
    <source>
        <dbReference type="Pfam" id="PF00999"/>
    </source>
</evidence>
<evidence type="ECO:0000256" key="4">
    <source>
        <dbReference type="ARBA" id="ARBA00022692"/>
    </source>
</evidence>
<dbReference type="EMBL" id="JAGKQH010000011">
    <property type="protein sequence ID" value="KAG6589067.1"/>
    <property type="molecule type" value="Genomic_DNA"/>
</dbReference>
<keyword evidence="2" id="KW-0813">Transport</keyword>
<evidence type="ECO:0000256" key="8">
    <source>
        <dbReference type="ARBA" id="ARBA00023065"/>
    </source>
</evidence>
<dbReference type="GO" id="GO:0051453">
    <property type="term" value="P:regulation of intracellular pH"/>
    <property type="evidence" value="ECO:0007669"/>
    <property type="project" value="TreeGrafter"/>
</dbReference>
<dbReference type="Pfam" id="PF00999">
    <property type="entry name" value="Na_H_Exchanger"/>
    <property type="match status" value="1"/>
</dbReference>
<feature type="non-terminal residue" evidence="15">
    <location>
        <position position="1"/>
    </location>
</feature>
<feature type="transmembrane region" description="Helical" evidence="13">
    <location>
        <begin position="55"/>
        <end position="72"/>
    </location>
</feature>
<keyword evidence="9 13" id="KW-0472">Membrane</keyword>
<evidence type="ECO:0000256" key="1">
    <source>
        <dbReference type="ARBA" id="ARBA00004141"/>
    </source>
</evidence>
<evidence type="ECO:0000256" key="6">
    <source>
        <dbReference type="ARBA" id="ARBA00022989"/>
    </source>
</evidence>
<accession>A0AAV6MXC8</accession>